<dbReference type="SUPFAM" id="SSF56601">
    <property type="entry name" value="beta-lactamase/transpeptidase-like"/>
    <property type="match status" value="1"/>
</dbReference>
<dbReference type="Pfam" id="PF03793">
    <property type="entry name" value="PASTA"/>
    <property type="match status" value="2"/>
</dbReference>
<keyword evidence="5" id="KW-0378">Hydrolase</keyword>
<evidence type="ECO:0000256" key="6">
    <source>
        <dbReference type="ARBA" id="ARBA00023268"/>
    </source>
</evidence>
<evidence type="ECO:0000256" key="9">
    <source>
        <dbReference type="SAM" id="Phobius"/>
    </source>
</evidence>
<comment type="catalytic activity">
    <reaction evidence="7">
        <text>Preferential cleavage: (Ac)2-L-Lys-D-Ala-|-D-Ala. Also transpeptidation of peptidyl-alanyl moieties that are N-acyl substituents of D-alanine.</text>
        <dbReference type="EC" id="3.4.16.4"/>
    </reaction>
</comment>
<dbReference type="STRING" id="55969.SD72_13055"/>
<dbReference type="GO" id="GO:0009252">
    <property type="term" value="P:peptidoglycan biosynthetic process"/>
    <property type="evidence" value="ECO:0007669"/>
    <property type="project" value="TreeGrafter"/>
</dbReference>
<dbReference type="GO" id="GO:0006508">
    <property type="term" value="P:proteolysis"/>
    <property type="evidence" value="ECO:0007669"/>
    <property type="project" value="UniProtKB-KW"/>
</dbReference>
<dbReference type="GO" id="GO:0030288">
    <property type="term" value="C:outer membrane-bounded periplasmic space"/>
    <property type="evidence" value="ECO:0007669"/>
    <property type="project" value="TreeGrafter"/>
</dbReference>
<dbReference type="Proteomes" id="UP000319094">
    <property type="component" value="Unassembled WGS sequence"/>
</dbReference>
<dbReference type="Gene3D" id="3.30.10.20">
    <property type="match status" value="2"/>
</dbReference>
<dbReference type="SUPFAM" id="SSF53955">
    <property type="entry name" value="Lysozyme-like"/>
    <property type="match status" value="1"/>
</dbReference>
<evidence type="ECO:0000256" key="1">
    <source>
        <dbReference type="ARBA" id="ARBA00022645"/>
    </source>
</evidence>
<dbReference type="InterPro" id="IPR050396">
    <property type="entry name" value="Glycosyltr_51/Transpeptidase"/>
</dbReference>
<dbReference type="EMBL" id="VFON01000001">
    <property type="protein sequence ID" value="TQL44545.1"/>
    <property type="molecule type" value="Genomic_DNA"/>
</dbReference>
<keyword evidence="6" id="KW-0511">Multifunctional enzyme</keyword>
<evidence type="ECO:0000256" key="3">
    <source>
        <dbReference type="ARBA" id="ARBA00022676"/>
    </source>
</evidence>
<keyword evidence="9" id="KW-0812">Transmembrane</keyword>
<dbReference type="Pfam" id="PF00905">
    <property type="entry name" value="Transpeptidase"/>
    <property type="match status" value="1"/>
</dbReference>
<keyword evidence="12" id="KW-1185">Reference proteome</keyword>
<dbReference type="PANTHER" id="PTHR32282:SF33">
    <property type="entry name" value="PEPTIDOGLYCAN GLYCOSYLTRANSFERASE"/>
    <property type="match status" value="1"/>
</dbReference>
<dbReference type="InterPro" id="IPR005543">
    <property type="entry name" value="PASTA_dom"/>
</dbReference>
<dbReference type="InterPro" id="IPR012338">
    <property type="entry name" value="Beta-lactam/transpept-like"/>
</dbReference>
<evidence type="ECO:0000259" key="10">
    <source>
        <dbReference type="PROSITE" id="PS51178"/>
    </source>
</evidence>
<dbReference type="Gene3D" id="1.10.3810.10">
    <property type="entry name" value="Biosynthetic peptidoglycan transglycosylase-like"/>
    <property type="match status" value="1"/>
</dbReference>
<gene>
    <name evidence="11" type="ORF">FB468_2605</name>
</gene>
<dbReference type="InterPro" id="IPR023346">
    <property type="entry name" value="Lysozyme-like_dom_sf"/>
</dbReference>
<organism evidence="11 12">
    <name type="scientific">Leucobacter komagatae</name>
    <dbReference type="NCBI Taxonomy" id="55969"/>
    <lineage>
        <taxon>Bacteria</taxon>
        <taxon>Bacillati</taxon>
        <taxon>Actinomycetota</taxon>
        <taxon>Actinomycetes</taxon>
        <taxon>Micrococcales</taxon>
        <taxon>Microbacteriaceae</taxon>
        <taxon>Leucobacter</taxon>
    </lineage>
</organism>
<evidence type="ECO:0000256" key="7">
    <source>
        <dbReference type="ARBA" id="ARBA00034000"/>
    </source>
</evidence>
<comment type="catalytic activity">
    <reaction evidence="8">
        <text>[GlcNAc-(1-&gt;4)-Mur2Ac(oyl-L-Ala-gamma-D-Glu-L-Lys-D-Ala-D-Ala)](n)-di-trans,octa-cis-undecaprenyl diphosphate + beta-D-GlcNAc-(1-&gt;4)-Mur2Ac(oyl-L-Ala-gamma-D-Glu-L-Lys-D-Ala-D-Ala)-di-trans,octa-cis-undecaprenyl diphosphate = [GlcNAc-(1-&gt;4)-Mur2Ac(oyl-L-Ala-gamma-D-Glu-L-Lys-D-Ala-D-Ala)](n+1)-di-trans,octa-cis-undecaprenyl diphosphate + di-trans,octa-cis-undecaprenyl diphosphate + H(+)</text>
        <dbReference type="Rhea" id="RHEA:23708"/>
        <dbReference type="Rhea" id="RHEA-COMP:9602"/>
        <dbReference type="Rhea" id="RHEA-COMP:9603"/>
        <dbReference type="ChEBI" id="CHEBI:15378"/>
        <dbReference type="ChEBI" id="CHEBI:58405"/>
        <dbReference type="ChEBI" id="CHEBI:60033"/>
        <dbReference type="ChEBI" id="CHEBI:78435"/>
        <dbReference type="EC" id="2.4.99.28"/>
    </reaction>
</comment>
<accession>A0A542Y8Z0</accession>
<evidence type="ECO:0000313" key="11">
    <source>
        <dbReference type="EMBL" id="TQL44545.1"/>
    </source>
</evidence>
<dbReference type="InterPro" id="IPR036950">
    <property type="entry name" value="PBP_transglycosylase"/>
</dbReference>
<dbReference type="AlphaFoldDB" id="A0A542Y8Z0"/>
<dbReference type="CDD" id="cd06577">
    <property type="entry name" value="PASTA_pknB"/>
    <property type="match status" value="2"/>
</dbReference>
<dbReference type="GO" id="GO:0008658">
    <property type="term" value="F:penicillin binding"/>
    <property type="evidence" value="ECO:0007669"/>
    <property type="project" value="InterPro"/>
</dbReference>
<keyword evidence="2" id="KW-0645">Protease</keyword>
<dbReference type="GO" id="GO:0009002">
    <property type="term" value="F:serine-type D-Ala-D-Ala carboxypeptidase activity"/>
    <property type="evidence" value="ECO:0007669"/>
    <property type="project" value="UniProtKB-EC"/>
</dbReference>
<keyword evidence="4" id="KW-0808">Transferase</keyword>
<keyword evidence="9" id="KW-0472">Membrane</keyword>
<evidence type="ECO:0000313" key="12">
    <source>
        <dbReference type="Proteomes" id="UP000319094"/>
    </source>
</evidence>
<evidence type="ECO:0000256" key="4">
    <source>
        <dbReference type="ARBA" id="ARBA00022679"/>
    </source>
</evidence>
<dbReference type="SMART" id="SM00740">
    <property type="entry name" value="PASTA"/>
    <property type="match status" value="2"/>
</dbReference>
<evidence type="ECO:0000256" key="5">
    <source>
        <dbReference type="ARBA" id="ARBA00022801"/>
    </source>
</evidence>
<comment type="caution">
    <text evidence="11">The sequence shown here is derived from an EMBL/GenBank/DDBJ whole genome shotgun (WGS) entry which is preliminary data.</text>
</comment>
<feature type="domain" description="PASTA" evidence="10">
    <location>
        <begin position="804"/>
        <end position="873"/>
    </location>
</feature>
<proteinExistence type="predicted"/>
<feature type="domain" description="PASTA" evidence="10">
    <location>
        <begin position="737"/>
        <end position="803"/>
    </location>
</feature>
<keyword evidence="1 11" id="KW-0121">Carboxypeptidase</keyword>
<keyword evidence="3" id="KW-0328">Glycosyltransferase</keyword>
<evidence type="ECO:0000256" key="8">
    <source>
        <dbReference type="ARBA" id="ARBA00049902"/>
    </source>
</evidence>
<reference evidence="11 12" key="1">
    <citation type="submission" date="2019-06" db="EMBL/GenBank/DDBJ databases">
        <title>Sequencing the genomes of 1000 actinobacteria strains.</title>
        <authorList>
            <person name="Klenk H.-P."/>
        </authorList>
    </citation>
    <scope>NUCLEOTIDE SEQUENCE [LARGE SCALE GENOMIC DNA]</scope>
    <source>
        <strain evidence="11 12">DSM 8803</strain>
    </source>
</reference>
<sequence length="875" mass="92370">MTPKASKSSRVPTAKPRSVGGVVGGILGAVAMSAIAGILVTAAVTPVVALSGAAATSAVSIFENLPSNLKPGQLAEPSTIWAKNGDENVKIAEFYEQDRIPVGWDDISPYVKDALVSIEDPRFYTHGGVDALAAGRAVLQNAGGDSGKSGASTITMQYVRNVLVQESTAVPDPEEQKAAYKEAMQQTMDRKLKEMKLAIGVEKKFTKDEILTGYLNIALFGRQVYGIESAAHYYYGKTAKDLTLPEAASLVGIVNQPVAYQLDIEENIPANKERRDLILGQMLKHGKITQQQHDEAVATPVEPKITPRVQGCAAAEATYGLGHFCDFVQNQMKKDESFGPDAETRDFNMRRGGYDIYTTIDLDLQRAATDAVRNEVPQTMEGIDVGGATVSTEVGTGRVLAMAQNRPYSNDETLSSQGYTAINYSTDQSDGGSSGFQVGSTFKAITLAEWIRSGHSVRDVVNVNGRTVQLQSFRASCMDGGVYGYGPWQFNNDNLGVRGNQSVLTAVAQSLNGGLVSMQQQMDLCDTFALAKKLGLHRASPATHPDFPNNGTLELTMNPSNTFGGTDEMSPLTMATAFGAFAGKGQVCTPVAIDSIVGPNGEAVPFKKSECSEALSPEVAAGVAYALEYTINNGIAGHARSQFGVPHLAKTGTTDEYIDNWTVGASSKVATATWVGNVGPNPQCLGQPDCSRVDTRNFGGYQGLTAADSRIWPAVMYVADEKFGGEGFGDPAATALRQTMVNVPDVRGKSFDEAAGILENARFAYRDGGEVDSSVPKGMVARTDPEAGAASGLGTEVTIYRSRGNAGKVPDGLDGKSAKDAESALKSAGFTSVSMTCSGDGKVNAGKDKVTSVSPGSGEEVALNTRVTLTVDCSD</sequence>
<name>A0A542Y8Z0_9MICO</name>
<feature type="transmembrane region" description="Helical" evidence="9">
    <location>
        <begin position="21"/>
        <end position="44"/>
    </location>
</feature>
<dbReference type="Pfam" id="PF00912">
    <property type="entry name" value="Transgly"/>
    <property type="match status" value="1"/>
</dbReference>
<keyword evidence="9" id="KW-1133">Transmembrane helix</keyword>
<dbReference type="Gene3D" id="3.40.710.10">
    <property type="entry name" value="DD-peptidase/beta-lactamase superfamily"/>
    <property type="match status" value="1"/>
</dbReference>
<dbReference type="InterPro" id="IPR001264">
    <property type="entry name" value="Glyco_trans_51"/>
</dbReference>
<dbReference type="InterPro" id="IPR001460">
    <property type="entry name" value="PCN-bd_Tpept"/>
</dbReference>
<dbReference type="GO" id="GO:0008955">
    <property type="term" value="F:peptidoglycan glycosyltransferase activity"/>
    <property type="evidence" value="ECO:0007669"/>
    <property type="project" value="UniProtKB-EC"/>
</dbReference>
<dbReference type="PANTHER" id="PTHR32282">
    <property type="entry name" value="BINDING PROTEIN TRANSPEPTIDASE, PUTATIVE-RELATED"/>
    <property type="match status" value="1"/>
</dbReference>
<protein>
    <submittedName>
        <fullName evidence="11">Membrane peptidoglycan carboxypeptidase</fullName>
    </submittedName>
</protein>
<evidence type="ECO:0000256" key="2">
    <source>
        <dbReference type="ARBA" id="ARBA00022670"/>
    </source>
</evidence>
<dbReference type="PROSITE" id="PS51178">
    <property type="entry name" value="PASTA"/>
    <property type="match status" value="2"/>
</dbReference>